<dbReference type="SMART" id="SM00388">
    <property type="entry name" value="HisKA"/>
    <property type="match status" value="1"/>
</dbReference>
<keyword evidence="6" id="KW-0808">Transferase</keyword>
<feature type="domain" description="Histidine kinase" evidence="5">
    <location>
        <begin position="46"/>
        <end position="262"/>
    </location>
</feature>
<dbReference type="PANTHER" id="PTHR43547:SF2">
    <property type="entry name" value="HYBRID SIGNAL TRANSDUCTION HISTIDINE KINASE C"/>
    <property type="match status" value="1"/>
</dbReference>
<dbReference type="EMBL" id="JAXOJX010000050">
    <property type="protein sequence ID" value="MDZ5459792.1"/>
    <property type="molecule type" value="Genomic_DNA"/>
</dbReference>
<gene>
    <name evidence="6" type="ORF">SM757_24740</name>
</gene>
<dbReference type="GO" id="GO:0016301">
    <property type="term" value="F:kinase activity"/>
    <property type="evidence" value="ECO:0007669"/>
    <property type="project" value="UniProtKB-KW"/>
</dbReference>
<sequence>MNQAEADDPDVCAAPAAQPPDVHQQLQAALAQLDEERRFRTRFLSSLAHELRNPLASLRSGFSLLQRVKGSQDALAAQVNPLIDRQLSHLMRLMDEVDDLARARAGQLPLHRERLSLQSVAEAAAAAAQPLLSAHEQSLHVDAGPSAMWVEGDAPRLAQALTALLQEASRRAPSAGAQISLAVHGRGGSAMATVAEHAGGLPQDGLQPPRPEDDLLHSADQAPGVSLSLARLVIELHGGRLWAQAHPHGLGRVLVAALPLAADGPVQPGA</sequence>
<dbReference type="Gene3D" id="3.30.565.10">
    <property type="entry name" value="Histidine kinase-like ATPase, C-terminal domain"/>
    <property type="match status" value="1"/>
</dbReference>
<dbReference type="Pfam" id="PF00512">
    <property type="entry name" value="HisKA"/>
    <property type="match status" value="1"/>
</dbReference>
<organism evidence="6 7">
    <name type="scientific">Azohydromonas lata</name>
    <dbReference type="NCBI Taxonomy" id="45677"/>
    <lineage>
        <taxon>Bacteria</taxon>
        <taxon>Pseudomonadati</taxon>
        <taxon>Pseudomonadota</taxon>
        <taxon>Betaproteobacteria</taxon>
        <taxon>Burkholderiales</taxon>
        <taxon>Sphaerotilaceae</taxon>
        <taxon>Azohydromonas</taxon>
    </lineage>
</organism>
<evidence type="ECO:0000313" key="6">
    <source>
        <dbReference type="EMBL" id="MDZ5459792.1"/>
    </source>
</evidence>
<dbReference type="Proteomes" id="UP001293718">
    <property type="component" value="Unassembled WGS sequence"/>
</dbReference>
<feature type="region of interest" description="Disordered" evidence="4">
    <location>
        <begin position="199"/>
        <end position="218"/>
    </location>
</feature>
<comment type="catalytic activity">
    <reaction evidence="1">
        <text>ATP + protein L-histidine = ADP + protein N-phospho-L-histidine.</text>
        <dbReference type="EC" id="2.7.13.3"/>
    </reaction>
</comment>
<name>A0ABU5ILL9_9BURK</name>
<evidence type="ECO:0000256" key="3">
    <source>
        <dbReference type="ARBA" id="ARBA00022553"/>
    </source>
</evidence>
<dbReference type="PANTHER" id="PTHR43547">
    <property type="entry name" value="TWO-COMPONENT HISTIDINE KINASE"/>
    <property type="match status" value="1"/>
</dbReference>
<reference evidence="6 7" key="1">
    <citation type="submission" date="2023-11" db="EMBL/GenBank/DDBJ databases">
        <title>Draft genome of Azohydromonas lata strain H1 (DSM1123), a polyhydroxyalkanoate producer.</title>
        <authorList>
            <person name="Traversa D."/>
            <person name="D'Addabbo P."/>
            <person name="Pazzani C."/>
            <person name="Manzari C."/>
            <person name="Chiara M."/>
            <person name="Scrascia M."/>
        </authorList>
    </citation>
    <scope>NUCLEOTIDE SEQUENCE [LARGE SCALE GENOMIC DNA]</scope>
    <source>
        <strain evidence="6 7">H1</strain>
    </source>
</reference>
<protein>
    <recommendedName>
        <fullName evidence="2">histidine kinase</fullName>
        <ecNumber evidence="2">2.7.13.3</ecNumber>
    </recommendedName>
</protein>
<dbReference type="CDD" id="cd00082">
    <property type="entry name" value="HisKA"/>
    <property type="match status" value="1"/>
</dbReference>
<keyword evidence="7" id="KW-1185">Reference proteome</keyword>
<dbReference type="InterPro" id="IPR036097">
    <property type="entry name" value="HisK_dim/P_sf"/>
</dbReference>
<dbReference type="EC" id="2.7.13.3" evidence="2"/>
<keyword evidence="6" id="KW-0418">Kinase</keyword>
<dbReference type="Gene3D" id="1.10.287.130">
    <property type="match status" value="1"/>
</dbReference>
<keyword evidence="3" id="KW-0597">Phosphoprotein</keyword>
<dbReference type="InterPro" id="IPR005467">
    <property type="entry name" value="His_kinase_dom"/>
</dbReference>
<dbReference type="PROSITE" id="PS50109">
    <property type="entry name" value="HIS_KIN"/>
    <property type="match status" value="1"/>
</dbReference>
<evidence type="ECO:0000313" key="7">
    <source>
        <dbReference type="Proteomes" id="UP001293718"/>
    </source>
</evidence>
<evidence type="ECO:0000256" key="4">
    <source>
        <dbReference type="SAM" id="MobiDB-lite"/>
    </source>
</evidence>
<accession>A0ABU5ILL9</accession>
<dbReference type="SUPFAM" id="SSF47384">
    <property type="entry name" value="Homodimeric domain of signal transducing histidine kinase"/>
    <property type="match status" value="1"/>
</dbReference>
<proteinExistence type="predicted"/>
<dbReference type="RefSeq" id="WP_322467437.1">
    <property type="nucleotide sequence ID" value="NZ_JAXOJX010000050.1"/>
</dbReference>
<dbReference type="InterPro" id="IPR036890">
    <property type="entry name" value="HATPase_C_sf"/>
</dbReference>
<comment type="caution">
    <text evidence="6">The sequence shown here is derived from an EMBL/GenBank/DDBJ whole genome shotgun (WGS) entry which is preliminary data.</text>
</comment>
<dbReference type="SUPFAM" id="SSF55874">
    <property type="entry name" value="ATPase domain of HSP90 chaperone/DNA topoisomerase II/histidine kinase"/>
    <property type="match status" value="1"/>
</dbReference>
<dbReference type="InterPro" id="IPR003661">
    <property type="entry name" value="HisK_dim/P_dom"/>
</dbReference>
<evidence type="ECO:0000259" key="5">
    <source>
        <dbReference type="PROSITE" id="PS50109"/>
    </source>
</evidence>
<evidence type="ECO:0000256" key="2">
    <source>
        <dbReference type="ARBA" id="ARBA00012438"/>
    </source>
</evidence>
<evidence type="ECO:0000256" key="1">
    <source>
        <dbReference type="ARBA" id="ARBA00000085"/>
    </source>
</evidence>